<name>A0A6V8KJA4_9ACTN</name>
<dbReference type="Pfam" id="PF00498">
    <property type="entry name" value="FHA"/>
    <property type="match status" value="1"/>
</dbReference>
<dbReference type="Proteomes" id="UP000482800">
    <property type="component" value="Unassembled WGS sequence"/>
</dbReference>
<protein>
    <recommendedName>
        <fullName evidence="2">FHA domain-containing protein</fullName>
    </recommendedName>
</protein>
<dbReference type="InterPro" id="IPR050923">
    <property type="entry name" value="Cell_Proc_Reg/RNA_Proc"/>
</dbReference>
<dbReference type="Gene3D" id="2.60.200.20">
    <property type="match status" value="1"/>
</dbReference>
<keyword evidence="1" id="KW-0597">Phosphoprotein</keyword>
<reference evidence="3 4" key="1">
    <citation type="submission" date="2020-03" db="EMBL/GenBank/DDBJ databases">
        <title>Whole genome shotgun sequence of Phytohabitans houttuyneae NBRC 108639.</title>
        <authorList>
            <person name="Komaki H."/>
            <person name="Tamura T."/>
        </authorList>
    </citation>
    <scope>NUCLEOTIDE SEQUENCE [LARGE SCALE GENOMIC DNA]</scope>
    <source>
        <strain evidence="3 4">NBRC 108639</strain>
    </source>
</reference>
<keyword evidence="4" id="KW-1185">Reference proteome</keyword>
<feature type="domain" description="FHA" evidence="2">
    <location>
        <begin position="195"/>
        <end position="244"/>
    </location>
</feature>
<dbReference type="PROSITE" id="PS50006">
    <property type="entry name" value="FHA_DOMAIN"/>
    <property type="match status" value="1"/>
</dbReference>
<evidence type="ECO:0000313" key="3">
    <source>
        <dbReference type="EMBL" id="GFJ82521.1"/>
    </source>
</evidence>
<dbReference type="InterPro" id="IPR008984">
    <property type="entry name" value="SMAD_FHA_dom_sf"/>
</dbReference>
<evidence type="ECO:0000259" key="2">
    <source>
        <dbReference type="PROSITE" id="PS50006"/>
    </source>
</evidence>
<evidence type="ECO:0000256" key="1">
    <source>
        <dbReference type="ARBA" id="ARBA00022553"/>
    </source>
</evidence>
<dbReference type="InterPro" id="IPR000253">
    <property type="entry name" value="FHA_dom"/>
</dbReference>
<accession>A0A6V8KJA4</accession>
<organism evidence="3 4">
    <name type="scientific">Phytohabitans houttuyneae</name>
    <dbReference type="NCBI Taxonomy" id="1076126"/>
    <lineage>
        <taxon>Bacteria</taxon>
        <taxon>Bacillati</taxon>
        <taxon>Actinomycetota</taxon>
        <taxon>Actinomycetes</taxon>
        <taxon>Micromonosporales</taxon>
        <taxon>Micromonosporaceae</taxon>
    </lineage>
</organism>
<dbReference type="SMART" id="SM00240">
    <property type="entry name" value="FHA"/>
    <property type="match status" value="1"/>
</dbReference>
<comment type="caution">
    <text evidence="3">The sequence shown here is derived from an EMBL/GenBank/DDBJ whole genome shotgun (WGS) entry which is preliminary data.</text>
</comment>
<dbReference type="SUPFAM" id="SSF49879">
    <property type="entry name" value="SMAD/FHA domain"/>
    <property type="match status" value="1"/>
</dbReference>
<reference evidence="3 4" key="2">
    <citation type="submission" date="2020-03" db="EMBL/GenBank/DDBJ databases">
        <authorList>
            <person name="Ichikawa N."/>
            <person name="Kimura A."/>
            <person name="Kitahashi Y."/>
            <person name="Uohara A."/>
        </authorList>
    </citation>
    <scope>NUCLEOTIDE SEQUENCE [LARGE SCALE GENOMIC DNA]</scope>
    <source>
        <strain evidence="3 4">NBRC 108639</strain>
    </source>
</reference>
<sequence length="267" mass="27623">MPELIVVDVRAGSWHEPASVLLKDPATDRYLPLTASSKGAAARAGVSAALVRDLLDAVGAPARHVEVGEASAAPDQIALVVGDGVRVPASLLEAIAFAQETGVPIRCTDAVLSAEGKPAGEAPTTAARWNVADPAPTSAYRVLDLDATTQLEIIQPRDAAGEDTPVAQAPAGAAILQIRQGPGAGAVFTLDRDVVTCGRDFNSEIVLDGATVSRKHADFHRQGSGYTVADLDSLNGTYVNGERVKTAALAPGDEIRIGRYLLTFVTG</sequence>
<dbReference type="PANTHER" id="PTHR23308">
    <property type="entry name" value="NUCLEAR INHIBITOR OF PROTEIN PHOSPHATASE-1"/>
    <property type="match status" value="1"/>
</dbReference>
<dbReference type="EMBL" id="BLPF01000002">
    <property type="protein sequence ID" value="GFJ82521.1"/>
    <property type="molecule type" value="Genomic_DNA"/>
</dbReference>
<dbReference type="AlphaFoldDB" id="A0A6V8KJA4"/>
<proteinExistence type="predicted"/>
<evidence type="ECO:0000313" key="4">
    <source>
        <dbReference type="Proteomes" id="UP000482800"/>
    </source>
</evidence>
<gene>
    <name evidence="3" type="ORF">Phou_067010</name>
</gene>
<dbReference type="RefSeq" id="WP_173063168.1">
    <property type="nucleotide sequence ID" value="NZ_BAABGO010000010.1"/>
</dbReference>